<reference evidence="1 2" key="1">
    <citation type="submission" date="2015-11" db="EMBL/GenBank/DDBJ databases">
        <authorList>
            <person name="Hill K.K."/>
            <person name="Shirey T.B."/>
            <person name="Raphael B."/>
            <person name="Daligault H.E."/>
            <person name="Davenport K.W."/>
            <person name="Bruce D.C."/>
            <person name="Foley B.T."/>
            <person name="Johnson S.L."/>
        </authorList>
    </citation>
    <scope>NUCLEOTIDE SEQUENCE [LARGE SCALE GENOMIC DNA]</scope>
    <source>
        <strain evidence="1 2">CDC_1632</strain>
    </source>
</reference>
<sequence length="112" mass="13352">MQSITVEELLKIIPSLNNIQHYRIKSDGKVHVIKGIYHIQNVNNYHQRLKKWLDRFNGVASKYMDNYLTWFRFLDSNGFDNTDKNIKDMFITSCLYKVDETFNSLRLAKFSI</sequence>
<gene>
    <name evidence="1" type="ORF">NPD5_2590</name>
</gene>
<dbReference type="EMBL" id="CP013243">
    <property type="protein sequence ID" value="APH13378.1"/>
    <property type="molecule type" value="Genomic_DNA"/>
</dbReference>
<protein>
    <submittedName>
        <fullName evidence="1">Insertion element domain protein</fullName>
    </submittedName>
</protein>
<dbReference type="AlphaFoldDB" id="A0A1L3NB83"/>
<evidence type="ECO:0000313" key="2">
    <source>
        <dbReference type="Proteomes" id="UP000182204"/>
    </source>
</evidence>
<evidence type="ECO:0000313" key="1">
    <source>
        <dbReference type="EMBL" id="APH13378.1"/>
    </source>
</evidence>
<organism evidence="1 2">
    <name type="scientific">Clostridium sporogenes</name>
    <dbReference type="NCBI Taxonomy" id="1509"/>
    <lineage>
        <taxon>Bacteria</taxon>
        <taxon>Bacillati</taxon>
        <taxon>Bacillota</taxon>
        <taxon>Clostridia</taxon>
        <taxon>Eubacteriales</taxon>
        <taxon>Clostridiaceae</taxon>
        <taxon>Clostridium</taxon>
    </lineage>
</organism>
<dbReference type="Proteomes" id="UP000182204">
    <property type="component" value="Chromosome"/>
</dbReference>
<proteinExistence type="predicted"/>
<name>A0A1L3NB83_CLOSG</name>
<accession>A0A1L3NB83</accession>